<proteinExistence type="predicted"/>
<protein>
    <submittedName>
        <fullName evidence="1">Sugar transporter</fullName>
    </submittedName>
</protein>
<sequence>MDKLFGGNQGEADMTRMAIIRQQLGLIQGDELTKEVSMGVSEVEKA</sequence>
<name>A0A9Q8WDL5_9PEZI</name>
<accession>A0A9Q8WDL5</accession>
<dbReference type="KEGG" id="clup:CLUP02_04760"/>
<dbReference type="Proteomes" id="UP000830671">
    <property type="component" value="Chromosome 3"/>
</dbReference>
<gene>
    <name evidence="1" type="ORF">CLUP02_04760</name>
</gene>
<dbReference type="AlphaFoldDB" id="A0A9Q8WDL5"/>
<keyword evidence="1" id="KW-0813">Transport</keyword>
<dbReference type="GeneID" id="73338781"/>
<dbReference type="RefSeq" id="XP_049140914.1">
    <property type="nucleotide sequence ID" value="XM_049283771.1"/>
</dbReference>
<dbReference type="EMBL" id="CP019475">
    <property type="protein sequence ID" value="UQC79281.1"/>
    <property type="molecule type" value="Genomic_DNA"/>
</dbReference>
<evidence type="ECO:0000313" key="1">
    <source>
        <dbReference type="EMBL" id="UQC79281.1"/>
    </source>
</evidence>
<reference evidence="1" key="1">
    <citation type="journal article" date="2021" name="Mol. Plant Microbe Interact.">
        <title>Complete Genome Sequence of the Plant-Pathogenic Fungus Colletotrichum lupini.</title>
        <authorList>
            <person name="Baroncelli R."/>
            <person name="Pensec F."/>
            <person name="Da Lio D."/>
            <person name="Boufleur T."/>
            <person name="Vicente I."/>
            <person name="Sarrocco S."/>
            <person name="Picot A."/>
            <person name="Baraldi E."/>
            <person name="Sukno S."/>
            <person name="Thon M."/>
            <person name="Le Floch G."/>
        </authorList>
    </citation>
    <scope>NUCLEOTIDE SEQUENCE</scope>
    <source>
        <strain evidence="1">IMI 504893</strain>
    </source>
</reference>
<keyword evidence="2" id="KW-1185">Reference proteome</keyword>
<evidence type="ECO:0000313" key="2">
    <source>
        <dbReference type="Proteomes" id="UP000830671"/>
    </source>
</evidence>
<keyword evidence="1" id="KW-0762">Sugar transport</keyword>
<organism evidence="1 2">
    <name type="scientific">Colletotrichum lupini</name>
    <dbReference type="NCBI Taxonomy" id="145971"/>
    <lineage>
        <taxon>Eukaryota</taxon>
        <taxon>Fungi</taxon>
        <taxon>Dikarya</taxon>
        <taxon>Ascomycota</taxon>
        <taxon>Pezizomycotina</taxon>
        <taxon>Sordariomycetes</taxon>
        <taxon>Hypocreomycetidae</taxon>
        <taxon>Glomerellales</taxon>
        <taxon>Glomerellaceae</taxon>
        <taxon>Colletotrichum</taxon>
        <taxon>Colletotrichum acutatum species complex</taxon>
    </lineage>
</organism>